<evidence type="ECO:0000313" key="9">
    <source>
        <dbReference type="EMBL" id="KMO85548.1"/>
    </source>
</evidence>
<evidence type="ECO:0000256" key="1">
    <source>
        <dbReference type="ARBA" id="ARBA00004651"/>
    </source>
</evidence>
<dbReference type="EMBL" id="LEKT01000057">
    <property type="protein sequence ID" value="KMO85548.1"/>
    <property type="molecule type" value="Genomic_DNA"/>
</dbReference>
<dbReference type="OrthoDB" id="9810876at2"/>
<dbReference type="FunCoup" id="A0A0J6WTR7">
    <property type="interactions" value="142"/>
</dbReference>
<reference evidence="9 10" key="1">
    <citation type="submission" date="2015-06" db="EMBL/GenBank/DDBJ databases">
        <title>Draft genome sequence of beer spoilage bacterium Megasphaera cerevisiae type strain 20462.</title>
        <authorList>
            <person name="Kutumbaka K."/>
            <person name="Pasmowitz J."/>
            <person name="Mategko J."/>
            <person name="Reyes D."/>
            <person name="Friedrich A."/>
            <person name="Han S."/>
            <person name="Martens-Habbena W."/>
            <person name="Neal-McKinney J."/>
            <person name="Janagama H.K."/>
            <person name="Nadala C."/>
            <person name="Samadpour M."/>
        </authorList>
    </citation>
    <scope>NUCLEOTIDE SEQUENCE [LARGE SCALE GENOMIC DNA]</scope>
    <source>
        <strain evidence="9 10">DSM 20462</strain>
    </source>
</reference>
<dbReference type="STRING" id="39029.BSR42_01335"/>
<dbReference type="InterPro" id="IPR005524">
    <property type="entry name" value="DUF318"/>
</dbReference>
<dbReference type="GO" id="GO:0005886">
    <property type="term" value="C:plasma membrane"/>
    <property type="evidence" value="ECO:0007669"/>
    <property type="project" value="UniProtKB-SubCell"/>
</dbReference>
<dbReference type="PATRIC" id="fig|1122219.3.peg.2667"/>
<feature type="transmembrane region" description="Helical" evidence="7">
    <location>
        <begin position="276"/>
        <end position="297"/>
    </location>
</feature>
<feature type="domain" description="CobW/HypB/UreG nucleotide-binding" evidence="8">
    <location>
        <begin position="5"/>
        <end position="50"/>
    </location>
</feature>
<evidence type="ECO:0000256" key="7">
    <source>
        <dbReference type="SAM" id="Phobius"/>
    </source>
</evidence>
<keyword evidence="4 7" id="KW-0812">Transmembrane</keyword>
<dbReference type="InParanoid" id="A0A0J6WTR7"/>
<evidence type="ECO:0000256" key="2">
    <source>
        <dbReference type="ARBA" id="ARBA00006386"/>
    </source>
</evidence>
<dbReference type="SUPFAM" id="SSF52540">
    <property type="entry name" value="P-loop containing nucleoside triphosphate hydrolases"/>
    <property type="match status" value="1"/>
</dbReference>
<comment type="similarity">
    <text evidence="2">Belongs to the UPF0718 family.</text>
</comment>
<feature type="transmembrane region" description="Helical" evidence="7">
    <location>
        <begin position="463"/>
        <end position="482"/>
    </location>
</feature>
<dbReference type="Pfam" id="PF03773">
    <property type="entry name" value="ArsP_1"/>
    <property type="match status" value="1"/>
</dbReference>
<accession>A0A0J6WTR7</accession>
<dbReference type="PANTHER" id="PTHR34184:SF4">
    <property type="entry name" value="UPF0718 PROTEIN YCGR"/>
    <property type="match status" value="1"/>
</dbReference>
<dbReference type="PANTHER" id="PTHR34184">
    <property type="entry name" value="UPF0718 PROTEIN YCGR"/>
    <property type="match status" value="1"/>
</dbReference>
<evidence type="ECO:0000259" key="8">
    <source>
        <dbReference type="Pfam" id="PF02492"/>
    </source>
</evidence>
<dbReference type="Pfam" id="PF02492">
    <property type="entry name" value="cobW"/>
    <property type="match status" value="1"/>
</dbReference>
<dbReference type="RefSeq" id="WP_048515257.1">
    <property type="nucleotide sequence ID" value="NZ_FUXD01000051.1"/>
</dbReference>
<name>A0A0J6WTR7_9FIRM</name>
<comment type="caution">
    <text evidence="9">The sequence shown here is derived from an EMBL/GenBank/DDBJ whole genome shotgun (WGS) entry which is preliminary data.</text>
</comment>
<dbReference type="InterPro" id="IPR003495">
    <property type="entry name" value="CobW/HypB/UreG_nucleotide-bd"/>
</dbReference>
<dbReference type="Gene3D" id="3.40.50.300">
    <property type="entry name" value="P-loop containing nucleotide triphosphate hydrolases"/>
    <property type="match status" value="1"/>
</dbReference>
<evidence type="ECO:0000256" key="6">
    <source>
        <dbReference type="ARBA" id="ARBA00023136"/>
    </source>
</evidence>
<keyword evidence="6 7" id="KW-0472">Membrane</keyword>
<gene>
    <name evidence="9" type="ORF">AB840_12895</name>
</gene>
<evidence type="ECO:0000256" key="3">
    <source>
        <dbReference type="ARBA" id="ARBA00022475"/>
    </source>
</evidence>
<evidence type="ECO:0000313" key="10">
    <source>
        <dbReference type="Proteomes" id="UP000036503"/>
    </source>
</evidence>
<feature type="transmembrane region" description="Helical" evidence="7">
    <location>
        <begin position="338"/>
        <end position="357"/>
    </location>
</feature>
<evidence type="ECO:0000256" key="4">
    <source>
        <dbReference type="ARBA" id="ARBA00022692"/>
    </source>
</evidence>
<dbReference type="Proteomes" id="UP000036503">
    <property type="component" value="Unassembled WGS sequence"/>
</dbReference>
<keyword evidence="10" id="KW-1185">Reference proteome</keyword>
<feature type="transmembrane region" description="Helical" evidence="7">
    <location>
        <begin position="502"/>
        <end position="524"/>
    </location>
</feature>
<keyword evidence="5 7" id="KW-1133">Transmembrane helix</keyword>
<proteinExistence type="inferred from homology"/>
<dbReference type="InterPro" id="IPR052923">
    <property type="entry name" value="UPF0718"/>
</dbReference>
<feature type="transmembrane region" description="Helical" evidence="7">
    <location>
        <begin position="439"/>
        <end position="456"/>
    </location>
</feature>
<dbReference type="AlphaFoldDB" id="A0A0J6WTR7"/>
<comment type="subcellular location">
    <subcellularLocation>
        <location evidence="1">Cell membrane</location>
        <topology evidence="1">Multi-pass membrane protein</topology>
    </subcellularLocation>
</comment>
<dbReference type="InterPro" id="IPR027417">
    <property type="entry name" value="P-loop_NTPase"/>
</dbReference>
<feature type="transmembrane region" description="Helical" evidence="7">
    <location>
        <begin position="411"/>
        <end position="433"/>
    </location>
</feature>
<keyword evidence="3" id="KW-1003">Cell membrane</keyword>
<organism evidence="9 10">
    <name type="scientific">Megasphaera cerevisiae DSM 20462</name>
    <dbReference type="NCBI Taxonomy" id="1122219"/>
    <lineage>
        <taxon>Bacteria</taxon>
        <taxon>Bacillati</taxon>
        <taxon>Bacillota</taxon>
        <taxon>Negativicutes</taxon>
        <taxon>Veillonellales</taxon>
        <taxon>Veillonellaceae</taxon>
        <taxon>Megasphaera</taxon>
    </lineage>
</organism>
<evidence type="ECO:0000256" key="5">
    <source>
        <dbReference type="ARBA" id="ARBA00022989"/>
    </source>
</evidence>
<protein>
    <recommendedName>
        <fullName evidence="8">CobW/HypB/UreG nucleotide-binding domain-containing protein</fullName>
    </recommendedName>
</protein>
<feature type="transmembrane region" description="Helical" evidence="7">
    <location>
        <begin position="199"/>
        <end position="216"/>
    </location>
</feature>
<feature type="transmembrane region" description="Helical" evidence="7">
    <location>
        <begin position="309"/>
        <end position="332"/>
    </location>
</feature>
<sequence>MERTPIYIVTGFLSTGKTTVMNYLLKRRYGKKICVVQMEEGMTAPQQDCVVTLPLLTKDTAKEIAYRLRNCVTAHAVSEVWLEWNGMVPFQRLEELFLQTNLSRYYVIKKIFFVTTPSFCLTMLGKTGDAVYSQLLNADTIFLLDSIPPQSAAPEKTEEIHKARRLLKTICPETHSVNVSHISLDNAASIYKGASRPSGILFMGLALLMTVLYGFFAVSADPAYAAIRVVLTFWMATVLQAFPFLLLGILCSSALQLFISPACIERYLSGSLVKGMAYALAGGFVFPVCDCAAIPVFRGLIGRRVPIPAAMLFMLAGPIVNPVVILSTYYAFAGNWEVVIGRVVLGTIAAIGISLTFKNYHGLEELTASGQLPINLCGYTAFPAVSEKNVYGKALRFLIHSQREFFRMAPYVLLGALLASLFQIYGGSILQFYSLQSNLFAAIELMIVFAFFISLCSTADAVIAKNLSSHILMPGIMAFLLFGPMMDLKNFLLLSSLFPREFVYRLVVTIIIACCIAAFIFAVVTGSVGV</sequence>